<dbReference type="GO" id="GO:0006325">
    <property type="term" value="P:chromatin organization"/>
    <property type="evidence" value="ECO:0007669"/>
    <property type="project" value="UniProtKB-KW"/>
</dbReference>
<feature type="compositionally biased region" description="Polar residues" evidence="8">
    <location>
        <begin position="204"/>
        <end position="217"/>
    </location>
</feature>
<keyword evidence="6" id="KW-0539">Nucleus</keyword>
<comment type="similarity">
    <text evidence="2">Belongs to the EAF7 family.</text>
</comment>
<reference evidence="9" key="1">
    <citation type="submission" date="2023-04" db="EMBL/GenBank/DDBJ databases">
        <title>Black Yeasts Isolated from many extreme environments.</title>
        <authorList>
            <person name="Coleine C."/>
            <person name="Stajich J.E."/>
            <person name="Selbmann L."/>
        </authorList>
    </citation>
    <scope>NUCLEOTIDE SEQUENCE</scope>
    <source>
        <strain evidence="9">CCFEE 5312</strain>
    </source>
</reference>
<dbReference type="Proteomes" id="UP001271007">
    <property type="component" value="Unassembled WGS sequence"/>
</dbReference>
<keyword evidence="3" id="KW-0156">Chromatin regulator</keyword>
<evidence type="ECO:0000256" key="5">
    <source>
        <dbReference type="ARBA" id="ARBA00023163"/>
    </source>
</evidence>
<dbReference type="GO" id="GO:0035267">
    <property type="term" value="C:NuA4 histone acetyltransferase complex"/>
    <property type="evidence" value="ECO:0007669"/>
    <property type="project" value="TreeGrafter"/>
</dbReference>
<evidence type="ECO:0000256" key="2">
    <source>
        <dbReference type="ARBA" id="ARBA00007117"/>
    </source>
</evidence>
<dbReference type="PANTHER" id="PTHR13581">
    <property type="entry name" value="MRG-BINDING PROTEIN"/>
    <property type="match status" value="1"/>
</dbReference>
<dbReference type="InterPro" id="IPR012423">
    <property type="entry name" value="Eaf7/MRGBP"/>
</dbReference>
<sequence length="304" mass="33658">MPPRKKARVSQATSPTPTSQPKTPTPAQSSPSKTEQQLLDDPWTDEEEIGLFKGLMRWKPTGIHKHFHLMSLHQYLSDGGYIHPRNEHTKPAGIWRKLEILYNLEALDEREDARQLEKVEIPAAFRVKHTDEDGEVSSSADDDADVYSDAANKIDNEDFELPNAEFGQDKWERRLEGGKQRKGSSPMVLAELNMASEPPVRFTPSFSIEPSETATPTSRKGRSGPRGRAAGGAAGSGARRSARQAESVADDDDQDEEDGEDEPDEAEEDDDESAQSTPAPRSTRRTKGARGRSTRGQRGGRRGR</sequence>
<feature type="compositionally biased region" description="Low complexity" evidence="8">
    <location>
        <begin position="10"/>
        <end position="34"/>
    </location>
</feature>
<organism evidence="9 10">
    <name type="scientific">Extremus antarcticus</name>
    <dbReference type="NCBI Taxonomy" id="702011"/>
    <lineage>
        <taxon>Eukaryota</taxon>
        <taxon>Fungi</taxon>
        <taxon>Dikarya</taxon>
        <taxon>Ascomycota</taxon>
        <taxon>Pezizomycotina</taxon>
        <taxon>Dothideomycetes</taxon>
        <taxon>Dothideomycetidae</taxon>
        <taxon>Mycosphaerellales</taxon>
        <taxon>Extremaceae</taxon>
        <taxon>Extremus</taxon>
    </lineage>
</organism>
<comment type="function">
    <text evidence="7">Component of the NuA4 histone acetyltransferase complex which is involved in transcriptional activation of selected genes principally by acetylation of nucleosomal histone H4 and H2A. The NuA4 complex is also involved in DNA repair.</text>
</comment>
<feature type="region of interest" description="Disordered" evidence="8">
    <location>
        <begin position="1"/>
        <end position="43"/>
    </location>
</feature>
<dbReference type="PANTHER" id="PTHR13581:SF5">
    <property type="entry name" value="MRG_MORF4L-BINDING PROTEIN"/>
    <property type="match status" value="1"/>
</dbReference>
<feature type="compositionally biased region" description="Acidic residues" evidence="8">
    <location>
        <begin position="248"/>
        <end position="273"/>
    </location>
</feature>
<feature type="compositionally biased region" description="Basic residues" evidence="8">
    <location>
        <begin position="282"/>
        <end position="304"/>
    </location>
</feature>
<feature type="region of interest" description="Disordered" evidence="8">
    <location>
        <begin position="195"/>
        <end position="304"/>
    </location>
</feature>
<name>A0AAJ0DKV4_9PEZI</name>
<comment type="caution">
    <text evidence="9">The sequence shown here is derived from an EMBL/GenBank/DDBJ whole genome shotgun (WGS) entry which is preliminary data.</text>
</comment>
<evidence type="ECO:0000256" key="3">
    <source>
        <dbReference type="ARBA" id="ARBA00022853"/>
    </source>
</evidence>
<evidence type="ECO:0000256" key="8">
    <source>
        <dbReference type="SAM" id="MobiDB-lite"/>
    </source>
</evidence>
<evidence type="ECO:0000256" key="1">
    <source>
        <dbReference type="ARBA" id="ARBA00004123"/>
    </source>
</evidence>
<keyword evidence="5" id="KW-0804">Transcription</keyword>
<keyword evidence="4" id="KW-0805">Transcription regulation</keyword>
<evidence type="ECO:0000313" key="9">
    <source>
        <dbReference type="EMBL" id="KAK3052140.1"/>
    </source>
</evidence>
<keyword evidence="10" id="KW-1185">Reference proteome</keyword>
<protein>
    <recommendedName>
        <fullName evidence="11">CT20-domain-containing protein</fullName>
    </recommendedName>
</protein>
<comment type="subcellular location">
    <subcellularLocation>
        <location evidence="1">Nucleus</location>
    </subcellularLocation>
</comment>
<dbReference type="GO" id="GO:0005634">
    <property type="term" value="C:nucleus"/>
    <property type="evidence" value="ECO:0007669"/>
    <property type="project" value="UniProtKB-SubCell"/>
</dbReference>
<proteinExistence type="inferred from homology"/>
<accession>A0AAJ0DKV4</accession>
<dbReference type="Pfam" id="PF07904">
    <property type="entry name" value="Eaf7"/>
    <property type="match status" value="1"/>
</dbReference>
<evidence type="ECO:0000256" key="7">
    <source>
        <dbReference type="ARBA" id="ARBA00025178"/>
    </source>
</evidence>
<gene>
    <name evidence="9" type="ORF">LTR09_006732</name>
</gene>
<dbReference type="AlphaFoldDB" id="A0AAJ0DKV4"/>
<evidence type="ECO:0008006" key="11">
    <source>
        <dbReference type="Google" id="ProtNLM"/>
    </source>
</evidence>
<evidence type="ECO:0000256" key="4">
    <source>
        <dbReference type="ARBA" id="ARBA00023015"/>
    </source>
</evidence>
<evidence type="ECO:0000256" key="6">
    <source>
        <dbReference type="ARBA" id="ARBA00023242"/>
    </source>
</evidence>
<dbReference type="GO" id="GO:0006357">
    <property type="term" value="P:regulation of transcription by RNA polymerase II"/>
    <property type="evidence" value="ECO:0007669"/>
    <property type="project" value="TreeGrafter"/>
</dbReference>
<dbReference type="EMBL" id="JAWDJX010000022">
    <property type="protein sequence ID" value="KAK3052140.1"/>
    <property type="molecule type" value="Genomic_DNA"/>
</dbReference>
<evidence type="ECO:0000313" key="10">
    <source>
        <dbReference type="Proteomes" id="UP001271007"/>
    </source>
</evidence>